<evidence type="ECO:0000259" key="2">
    <source>
        <dbReference type="Pfam" id="PF25532"/>
    </source>
</evidence>
<feature type="compositionally biased region" description="Basic and acidic residues" evidence="1">
    <location>
        <begin position="48"/>
        <end position="57"/>
    </location>
</feature>
<feature type="domain" description="CASAMP N-terminal" evidence="2">
    <location>
        <begin position="91"/>
        <end position="113"/>
    </location>
</feature>
<dbReference type="InterPro" id="IPR058042">
    <property type="entry name" value="CAMSAP_N"/>
</dbReference>
<evidence type="ECO:0000313" key="4">
    <source>
        <dbReference type="Proteomes" id="UP001044222"/>
    </source>
</evidence>
<dbReference type="PANTHER" id="PTHR21595:SF1">
    <property type="entry name" value="CALMODULIN-REGULATED SPECTRIN-ASSOCIATED PROTEIN 2"/>
    <property type="match status" value="1"/>
</dbReference>
<dbReference type="Pfam" id="PF25532">
    <property type="entry name" value="CH_CAMSAP2_N"/>
    <property type="match status" value="1"/>
</dbReference>
<gene>
    <name evidence="3" type="ORF">ANANG_G00125750</name>
</gene>
<dbReference type="Proteomes" id="UP001044222">
    <property type="component" value="Chromosome 6"/>
</dbReference>
<organism evidence="3 4">
    <name type="scientific">Anguilla anguilla</name>
    <name type="common">European freshwater eel</name>
    <name type="synonym">Muraena anguilla</name>
    <dbReference type="NCBI Taxonomy" id="7936"/>
    <lineage>
        <taxon>Eukaryota</taxon>
        <taxon>Metazoa</taxon>
        <taxon>Chordata</taxon>
        <taxon>Craniata</taxon>
        <taxon>Vertebrata</taxon>
        <taxon>Euteleostomi</taxon>
        <taxon>Actinopterygii</taxon>
        <taxon>Neopterygii</taxon>
        <taxon>Teleostei</taxon>
        <taxon>Anguilliformes</taxon>
        <taxon>Anguillidae</taxon>
        <taxon>Anguilla</taxon>
    </lineage>
</organism>
<feature type="region of interest" description="Disordered" evidence="1">
    <location>
        <begin position="1"/>
        <end position="91"/>
    </location>
</feature>
<proteinExistence type="predicted"/>
<evidence type="ECO:0000256" key="1">
    <source>
        <dbReference type="SAM" id="MobiDB-lite"/>
    </source>
</evidence>
<protein>
    <recommendedName>
        <fullName evidence="2">CASAMP N-terminal domain-containing protein</fullName>
    </recommendedName>
</protein>
<sequence length="193" mass="20990">MAGGQSLWDRQCPGGSEGAVLHGPVQPGAHQAAGGEPAAVGGAVLPGREPHPEERRRQAAPGARRRHPGAGAEGPVRHRPGAARHREGPLQRPIKMSAHLAMIDTLMMAYTAEMVSLERVVSCLQKYRPLDAEDDVPYDTEEAVTSWINKVNEYLKDIIAQEQKIGEAWSEDPAGPRIRIQSCQLNEWNTGEI</sequence>
<dbReference type="InterPro" id="IPR032940">
    <property type="entry name" value="CAMSAP"/>
</dbReference>
<feature type="compositionally biased region" description="Low complexity" evidence="1">
    <location>
        <begin position="32"/>
        <end position="47"/>
    </location>
</feature>
<reference evidence="3" key="1">
    <citation type="submission" date="2021-01" db="EMBL/GenBank/DDBJ databases">
        <title>A chromosome-scale assembly of European eel, Anguilla anguilla.</title>
        <authorList>
            <person name="Henkel C."/>
            <person name="Jong-Raadsen S.A."/>
            <person name="Dufour S."/>
            <person name="Weltzien F.-A."/>
            <person name="Palstra A.P."/>
            <person name="Pelster B."/>
            <person name="Spaink H.P."/>
            <person name="Van Den Thillart G.E."/>
            <person name="Jansen H."/>
            <person name="Zahm M."/>
            <person name="Klopp C."/>
            <person name="Cedric C."/>
            <person name="Louis A."/>
            <person name="Berthelot C."/>
            <person name="Parey E."/>
            <person name="Roest Crollius H."/>
            <person name="Montfort J."/>
            <person name="Robinson-Rechavi M."/>
            <person name="Bucao C."/>
            <person name="Bouchez O."/>
            <person name="Gislard M."/>
            <person name="Lluch J."/>
            <person name="Milhes M."/>
            <person name="Lampietro C."/>
            <person name="Lopez Roques C."/>
            <person name="Donnadieu C."/>
            <person name="Braasch I."/>
            <person name="Desvignes T."/>
            <person name="Postlethwait J."/>
            <person name="Bobe J."/>
            <person name="Guiguen Y."/>
            <person name="Dirks R."/>
        </authorList>
    </citation>
    <scope>NUCLEOTIDE SEQUENCE</scope>
    <source>
        <strain evidence="3">Tag_6206</strain>
        <tissue evidence="3">Liver</tissue>
    </source>
</reference>
<dbReference type="GO" id="GO:0005516">
    <property type="term" value="F:calmodulin binding"/>
    <property type="evidence" value="ECO:0007669"/>
    <property type="project" value="InterPro"/>
</dbReference>
<accession>A0A9D3RY08</accession>
<dbReference type="AlphaFoldDB" id="A0A9D3RY08"/>
<dbReference type="GO" id="GO:0031122">
    <property type="term" value="P:cytoplasmic microtubule organization"/>
    <property type="evidence" value="ECO:0007669"/>
    <property type="project" value="TreeGrafter"/>
</dbReference>
<dbReference type="PANTHER" id="PTHR21595">
    <property type="entry name" value="PATRONIN"/>
    <property type="match status" value="1"/>
</dbReference>
<keyword evidence="4" id="KW-1185">Reference proteome</keyword>
<dbReference type="GO" id="GO:0007026">
    <property type="term" value="P:negative regulation of microtubule depolymerization"/>
    <property type="evidence" value="ECO:0007669"/>
    <property type="project" value="TreeGrafter"/>
</dbReference>
<comment type="caution">
    <text evidence="3">The sequence shown here is derived from an EMBL/GenBank/DDBJ whole genome shotgun (WGS) entry which is preliminary data.</text>
</comment>
<dbReference type="GO" id="GO:0051011">
    <property type="term" value="F:microtubule minus-end binding"/>
    <property type="evidence" value="ECO:0007669"/>
    <property type="project" value="TreeGrafter"/>
</dbReference>
<evidence type="ECO:0000313" key="3">
    <source>
        <dbReference type="EMBL" id="KAG5847410.1"/>
    </source>
</evidence>
<dbReference type="EMBL" id="JAFIRN010000006">
    <property type="protein sequence ID" value="KAG5847410.1"/>
    <property type="molecule type" value="Genomic_DNA"/>
</dbReference>
<name>A0A9D3RY08_ANGAN</name>
<dbReference type="GO" id="GO:0036449">
    <property type="term" value="C:microtubule minus-end"/>
    <property type="evidence" value="ECO:0007669"/>
    <property type="project" value="TreeGrafter"/>
</dbReference>